<dbReference type="Pfam" id="PF12620">
    <property type="entry name" value="DUF3778"/>
    <property type="match status" value="1"/>
</dbReference>
<keyword evidence="4" id="KW-1185">Reference proteome</keyword>
<accession>A0A0E0JPH4</accession>
<reference evidence="3" key="1">
    <citation type="submission" date="2015-04" db="UniProtKB">
        <authorList>
            <consortium name="EnsemblPlants"/>
        </authorList>
    </citation>
    <scope>IDENTIFICATION</scope>
</reference>
<dbReference type="Gramene" id="OPUNC01G32020.1">
    <property type="protein sequence ID" value="OPUNC01G32020.1"/>
    <property type="gene ID" value="OPUNC01G32020"/>
</dbReference>
<sequence>MGVRGVGGDVDVAYDGGGGVDAARGGSGTDVARDDGGGVDVAGGDDDDADATCSGNGDADAARMVPSSSTFFIELPKTASLQLELLRFNDELHGNLLRSSVMLTPKSTASQQTSHMCRSRGGSRSVYQAECTSIEALGCSHRGIAAVPCRFPLLLLLSFIMKFASFSN</sequence>
<dbReference type="InterPro" id="IPR022256">
    <property type="entry name" value="DUF3778"/>
</dbReference>
<evidence type="ECO:0000313" key="4">
    <source>
        <dbReference type="Proteomes" id="UP000026962"/>
    </source>
</evidence>
<dbReference type="Proteomes" id="UP000026962">
    <property type="component" value="Chromosome 1"/>
</dbReference>
<protein>
    <recommendedName>
        <fullName evidence="2">DUF3778 domain-containing protein</fullName>
    </recommendedName>
</protein>
<evidence type="ECO:0000256" key="1">
    <source>
        <dbReference type="SAM" id="MobiDB-lite"/>
    </source>
</evidence>
<dbReference type="EnsemblPlants" id="OPUNC01G32020.1">
    <property type="protein sequence ID" value="OPUNC01G32020.1"/>
    <property type="gene ID" value="OPUNC01G32020"/>
</dbReference>
<dbReference type="AlphaFoldDB" id="A0A0E0JPH4"/>
<dbReference type="HOGENOM" id="CLU_068342_0_0_1"/>
<evidence type="ECO:0000259" key="2">
    <source>
        <dbReference type="Pfam" id="PF12620"/>
    </source>
</evidence>
<feature type="compositionally biased region" description="Gly residues" evidence="1">
    <location>
        <begin position="17"/>
        <end position="28"/>
    </location>
</feature>
<feature type="domain" description="DUF3778" evidence="2">
    <location>
        <begin position="83"/>
        <end position="105"/>
    </location>
</feature>
<name>A0A0E0JPH4_ORYPU</name>
<feature type="region of interest" description="Disordered" evidence="1">
    <location>
        <begin position="17"/>
        <end position="59"/>
    </location>
</feature>
<proteinExistence type="predicted"/>
<organism evidence="3">
    <name type="scientific">Oryza punctata</name>
    <name type="common">Red rice</name>
    <dbReference type="NCBI Taxonomy" id="4537"/>
    <lineage>
        <taxon>Eukaryota</taxon>
        <taxon>Viridiplantae</taxon>
        <taxon>Streptophyta</taxon>
        <taxon>Embryophyta</taxon>
        <taxon>Tracheophyta</taxon>
        <taxon>Spermatophyta</taxon>
        <taxon>Magnoliopsida</taxon>
        <taxon>Liliopsida</taxon>
        <taxon>Poales</taxon>
        <taxon>Poaceae</taxon>
        <taxon>BOP clade</taxon>
        <taxon>Oryzoideae</taxon>
        <taxon>Oryzeae</taxon>
        <taxon>Oryzinae</taxon>
        <taxon>Oryza</taxon>
    </lineage>
</organism>
<reference evidence="3" key="2">
    <citation type="submission" date="2018-05" db="EMBL/GenBank/DDBJ databases">
        <title>OpunRS2 (Oryza punctata Reference Sequence Version 2).</title>
        <authorList>
            <person name="Zhang J."/>
            <person name="Kudrna D."/>
            <person name="Lee S."/>
            <person name="Talag J."/>
            <person name="Welchert J."/>
            <person name="Wing R.A."/>
        </authorList>
    </citation>
    <scope>NUCLEOTIDE SEQUENCE [LARGE SCALE GENOMIC DNA]</scope>
</reference>
<evidence type="ECO:0000313" key="3">
    <source>
        <dbReference type="EnsemblPlants" id="OPUNC01G32020.1"/>
    </source>
</evidence>